<dbReference type="HOGENOM" id="CLU_660811_0_0_1"/>
<dbReference type="EMBL" id="KN847486">
    <property type="protein sequence ID" value="KIW99493.1"/>
    <property type="molecule type" value="Genomic_DNA"/>
</dbReference>
<protein>
    <submittedName>
        <fullName evidence="2">Uncharacterized protein</fullName>
    </submittedName>
</protein>
<sequence>MALSAALPETLRSVTSTKIQELRKQRDQFEAFKNQALNDAEPATDDLEKTALLLNAGYRHAGVQVMDDDFSGARKDPAFTPDLVRRMQTDLLKDLELESVQRERAQFFSELVTEWLSSSESSRADQPAQDVMEDSSFESVGRKEMHEQRAQDYLNQLFKNDEAVSNAFKEIETSTKTYGDLLQRTSDFFSPSLIESTVQGVLQTDLLSGERTATLKSFQNNKVVLQEVADVLNMRFSSLETWKWTTIHGAIPVEQRRQLNGKYRVFMDEDVLDALLLHSIGMKWTIHFKSCLTNFFQSLAWKTATRNIPKIDQDRRLYFLNETDVAFNTVDQRRWSQYKEDYFLTQLPMVESEGTRGYGDEDDELPKQSRKSPLEIKQSLLHLLITEALIAKHLRPGISHHGHSVRFPVVWSLSSS</sequence>
<dbReference type="OrthoDB" id="74545at2759"/>
<evidence type="ECO:0000256" key="1">
    <source>
        <dbReference type="SAM" id="MobiDB-lite"/>
    </source>
</evidence>
<dbReference type="Proteomes" id="UP000053617">
    <property type="component" value="Unassembled WGS sequence"/>
</dbReference>
<accession>A0A0D2I1C5</accession>
<dbReference type="RefSeq" id="XP_013266630.1">
    <property type="nucleotide sequence ID" value="XM_013411176.1"/>
</dbReference>
<dbReference type="STRING" id="1442369.A0A0D2I1C5"/>
<reference evidence="2 3" key="1">
    <citation type="submission" date="2015-01" db="EMBL/GenBank/DDBJ databases">
        <title>The Genome Sequence of Rhinocladiella mackenzie CBS 650.93.</title>
        <authorList>
            <consortium name="The Broad Institute Genomics Platform"/>
            <person name="Cuomo C."/>
            <person name="de Hoog S."/>
            <person name="Gorbushina A."/>
            <person name="Stielow B."/>
            <person name="Teixiera M."/>
            <person name="Abouelleil A."/>
            <person name="Chapman S.B."/>
            <person name="Priest M."/>
            <person name="Young S.K."/>
            <person name="Wortman J."/>
            <person name="Nusbaum C."/>
            <person name="Birren B."/>
        </authorList>
    </citation>
    <scope>NUCLEOTIDE SEQUENCE [LARGE SCALE GENOMIC DNA]</scope>
    <source>
        <strain evidence="2 3">CBS 650.93</strain>
    </source>
</reference>
<evidence type="ECO:0000313" key="2">
    <source>
        <dbReference type="EMBL" id="KIW99493.1"/>
    </source>
</evidence>
<dbReference type="GeneID" id="25299303"/>
<name>A0A0D2I1C5_9EURO</name>
<dbReference type="PANTHER" id="PTHR37015:SF2">
    <property type="entry name" value="REVERSE TRANSCRIPTASE DOMAIN-CONTAINING PROTEIN"/>
    <property type="match status" value="1"/>
</dbReference>
<feature type="region of interest" description="Disordered" evidence="1">
    <location>
        <begin position="119"/>
        <end position="145"/>
    </location>
</feature>
<evidence type="ECO:0000313" key="3">
    <source>
        <dbReference type="Proteomes" id="UP000053617"/>
    </source>
</evidence>
<proteinExistence type="predicted"/>
<dbReference type="AlphaFoldDB" id="A0A0D2I1C5"/>
<dbReference type="VEuPathDB" id="FungiDB:Z518_11232"/>
<gene>
    <name evidence="2" type="ORF">Z518_11232</name>
</gene>
<organism evidence="2 3">
    <name type="scientific">Rhinocladiella mackenziei CBS 650.93</name>
    <dbReference type="NCBI Taxonomy" id="1442369"/>
    <lineage>
        <taxon>Eukaryota</taxon>
        <taxon>Fungi</taxon>
        <taxon>Dikarya</taxon>
        <taxon>Ascomycota</taxon>
        <taxon>Pezizomycotina</taxon>
        <taxon>Eurotiomycetes</taxon>
        <taxon>Chaetothyriomycetidae</taxon>
        <taxon>Chaetothyriales</taxon>
        <taxon>Herpotrichiellaceae</taxon>
        <taxon>Rhinocladiella</taxon>
    </lineage>
</organism>
<dbReference type="PANTHER" id="PTHR37015">
    <property type="entry name" value="REVERSE TRANSCRIPTASE DOMAIN-CONTAINING PROTEIN"/>
    <property type="match status" value="1"/>
</dbReference>
<keyword evidence="3" id="KW-1185">Reference proteome</keyword>